<dbReference type="EC" id="2.4.2.14" evidence="7"/>
<feature type="binding site" evidence="7 10">
    <location>
        <position position="362"/>
    </location>
    <ligand>
        <name>Mg(2+)</name>
        <dbReference type="ChEBI" id="CHEBI:18420"/>
    </ligand>
</feature>
<dbReference type="AlphaFoldDB" id="A0A246FLZ3"/>
<evidence type="ECO:0000313" key="15">
    <source>
        <dbReference type="Proteomes" id="UP000197277"/>
    </source>
</evidence>
<gene>
    <name evidence="7 14" type="primary">purF</name>
    <name evidence="14" type="ORF">CDA63_07190</name>
</gene>
<comment type="catalytic activity">
    <reaction evidence="7 8">
        <text>5-phospho-beta-D-ribosylamine + L-glutamate + diphosphate = 5-phospho-alpha-D-ribose 1-diphosphate + L-glutamine + H2O</text>
        <dbReference type="Rhea" id="RHEA:14905"/>
        <dbReference type="ChEBI" id="CHEBI:15377"/>
        <dbReference type="ChEBI" id="CHEBI:29985"/>
        <dbReference type="ChEBI" id="CHEBI:33019"/>
        <dbReference type="ChEBI" id="CHEBI:58017"/>
        <dbReference type="ChEBI" id="CHEBI:58359"/>
        <dbReference type="ChEBI" id="CHEBI:58681"/>
        <dbReference type="EC" id="2.4.2.14"/>
    </reaction>
</comment>
<dbReference type="Pfam" id="PF00156">
    <property type="entry name" value="Pribosyltran"/>
    <property type="match status" value="1"/>
</dbReference>
<feature type="binding site" evidence="7 10">
    <location>
        <position position="299"/>
    </location>
    <ligand>
        <name>Mg(2+)</name>
        <dbReference type="ChEBI" id="CHEBI:18420"/>
    </ligand>
</feature>
<accession>A0A246FLZ3</accession>
<comment type="similarity">
    <text evidence="2 7 8">In the C-terminal section; belongs to the purine/pyrimidine phosphoribosyltransferase family.</text>
</comment>
<evidence type="ECO:0000256" key="3">
    <source>
        <dbReference type="ARBA" id="ARBA00022676"/>
    </source>
</evidence>
<evidence type="ECO:0000313" key="14">
    <source>
        <dbReference type="EMBL" id="OWP63767.1"/>
    </source>
</evidence>
<comment type="cofactor">
    <cofactor evidence="7 10">
        <name>Mg(2+)</name>
        <dbReference type="ChEBI" id="CHEBI:18420"/>
    </cofactor>
    <text evidence="7 10">Binds 1 Mg(2+) ion per subunit.</text>
</comment>
<feature type="binding site" evidence="7 11">
    <location>
        <position position="451"/>
    </location>
    <ligand>
        <name>[4Fe-4S] cluster</name>
        <dbReference type="ChEBI" id="CHEBI:49883"/>
    </ligand>
</feature>
<evidence type="ECO:0000256" key="11">
    <source>
        <dbReference type="PIRSR" id="PIRSR000485-3"/>
    </source>
</evidence>
<dbReference type="GO" id="GO:0009113">
    <property type="term" value="P:purine nucleobase biosynthetic process"/>
    <property type="evidence" value="ECO:0007669"/>
    <property type="project" value="UniProtKB-UniRule"/>
</dbReference>
<evidence type="ECO:0000256" key="4">
    <source>
        <dbReference type="ARBA" id="ARBA00022679"/>
    </source>
</evidence>
<dbReference type="InterPro" id="IPR029057">
    <property type="entry name" value="PRTase-like"/>
</dbReference>
<evidence type="ECO:0000256" key="1">
    <source>
        <dbReference type="ARBA" id="ARBA00005209"/>
    </source>
</evidence>
<comment type="function">
    <text evidence="7">Catalyzes the formation of phosphoribosylamine from phosphoribosylpyrophosphate (PRPP) and glutamine.</text>
</comment>
<dbReference type="Proteomes" id="UP000197277">
    <property type="component" value="Unassembled WGS sequence"/>
</dbReference>
<evidence type="ECO:0000256" key="9">
    <source>
        <dbReference type="PIRSR" id="PIRSR000485-1"/>
    </source>
</evidence>
<dbReference type="InterPro" id="IPR017932">
    <property type="entry name" value="GATase_2_dom"/>
</dbReference>
<evidence type="ECO:0000256" key="12">
    <source>
        <dbReference type="SAM" id="MobiDB-lite"/>
    </source>
</evidence>
<dbReference type="HAMAP" id="MF_01931">
    <property type="entry name" value="PurF"/>
    <property type="match status" value="1"/>
</dbReference>
<comment type="cofactor">
    <cofactor evidence="7 11">
        <name>[4Fe-4S] cluster</name>
        <dbReference type="ChEBI" id="CHEBI:49883"/>
    </cofactor>
    <text evidence="7 11">Binds 1 [4Fe-4S] cluster per subunit.</text>
</comment>
<dbReference type="InterPro" id="IPR000836">
    <property type="entry name" value="PRTase_dom"/>
</dbReference>
<dbReference type="SUPFAM" id="SSF56235">
    <property type="entry name" value="N-terminal nucleophile aminohydrolases (Ntn hydrolases)"/>
    <property type="match status" value="1"/>
</dbReference>
<evidence type="ECO:0000256" key="7">
    <source>
        <dbReference type="HAMAP-Rule" id="MF_01931"/>
    </source>
</evidence>
<keyword evidence="7 10" id="KW-0479">Metal-binding</keyword>
<evidence type="ECO:0000256" key="5">
    <source>
        <dbReference type="ARBA" id="ARBA00022755"/>
    </source>
</evidence>
<dbReference type="RefSeq" id="WP_088463773.1">
    <property type="nucleotide sequence ID" value="NZ_NIRR01000008.1"/>
</dbReference>
<dbReference type="PROSITE" id="PS51278">
    <property type="entry name" value="GATASE_TYPE_2"/>
    <property type="match status" value="1"/>
</dbReference>
<feature type="binding site" evidence="7 11">
    <location>
        <position position="249"/>
    </location>
    <ligand>
        <name>[4Fe-4S] cluster</name>
        <dbReference type="ChEBI" id="CHEBI:49883"/>
    </ligand>
</feature>
<protein>
    <recommendedName>
        <fullName evidence="7">Amidophosphoribosyltransferase</fullName>
        <shortName evidence="7">ATase</shortName>
        <ecNumber evidence="7">2.4.2.14</ecNumber>
    </recommendedName>
    <alternativeName>
        <fullName evidence="7">Glutamine phosphoribosylpyrophosphate amidotransferase</fullName>
        <shortName evidence="7">GPATase</shortName>
    </alternativeName>
</protein>
<keyword evidence="7 10" id="KW-0460">Magnesium</keyword>
<organism evidence="14 15">
    <name type="scientific">Hymenobacter amundsenii</name>
    <dbReference type="NCBI Taxonomy" id="2006685"/>
    <lineage>
        <taxon>Bacteria</taxon>
        <taxon>Pseudomonadati</taxon>
        <taxon>Bacteroidota</taxon>
        <taxon>Cytophagia</taxon>
        <taxon>Cytophagales</taxon>
        <taxon>Hymenobacteraceae</taxon>
        <taxon>Hymenobacter</taxon>
    </lineage>
</organism>
<dbReference type="Gene3D" id="3.60.20.10">
    <property type="entry name" value="Glutamine Phosphoribosylpyrophosphate, subunit 1, domain 1"/>
    <property type="match status" value="1"/>
</dbReference>
<keyword evidence="7 11" id="KW-0408">Iron</keyword>
<keyword evidence="3 7" id="KW-0328">Glycosyltransferase</keyword>
<keyword evidence="6 7" id="KW-0315">Glutamine amidotransferase</keyword>
<feature type="binding site" evidence="7 11">
    <location>
        <position position="454"/>
    </location>
    <ligand>
        <name>[4Fe-4S] cluster</name>
        <dbReference type="ChEBI" id="CHEBI:49883"/>
    </ligand>
</feature>
<keyword evidence="7" id="KW-0004">4Fe-4S</keyword>
<dbReference type="SUPFAM" id="SSF53271">
    <property type="entry name" value="PRTase-like"/>
    <property type="match status" value="1"/>
</dbReference>
<evidence type="ECO:0000256" key="6">
    <source>
        <dbReference type="ARBA" id="ARBA00022962"/>
    </source>
</evidence>
<feature type="active site" description="Nucleophile" evidence="7 9">
    <location>
        <position position="2"/>
    </location>
</feature>
<dbReference type="InterPro" id="IPR029055">
    <property type="entry name" value="Ntn_hydrolases_N"/>
</dbReference>
<dbReference type="PIRSF" id="PIRSF000485">
    <property type="entry name" value="Amd_phspho_trans"/>
    <property type="match status" value="1"/>
</dbReference>
<dbReference type="OrthoDB" id="9801213at2"/>
<evidence type="ECO:0000256" key="10">
    <source>
        <dbReference type="PIRSR" id="PIRSR000485-2"/>
    </source>
</evidence>
<evidence type="ECO:0000259" key="13">
    <source>
        <dbReference type="PROSITE" id="PS51278"/>
    </source>
</evidence>
<dbReference type="GO" id="GO:0000287">
    <property type="term" value="F:magnesium ion binding"/>
    <property type="evidence" value="ECO:0007669"/>
    <property type="project" value="UniProtKB-UniRule"/>
</dbReference>
<keyword evidence="5 7" id="KW-0658">Purine biosynthesis</keyword>
<feature type="domain" description="Glutamine amidotransferase type-2" evidence="13">
    <location>
        <begin position="2"/>
        <end position="233"/>
    </location>
</feature>
<evidence type="ECO:0000256" key="8">
    <source>
        <dbReference type="PIRNR" id="PIRNR000485"/>
    </source>
</evidence>
<reference evidence="14 15" key="1">
    <citation type="submission" date="2017-06" db="EMBL/GenBank/DDBJ databases">
        <title>Hymenobacter amundsenii sp. nov. isolated from regoliths in Antarctica.</title>
        <authorList>
            <person name="Sedlacek I."/>
            <person name="Kralova S."/>
            <person name="Pantucek R."/>
            <person name="Svec P."/>
            <person name="Holochova P."/>
            <person name="Stankova E."/>
            <person name="Vrbovska V."/>
            <person name="Busse H.-J."/>
        </authorList>
    </citation>
    <scope>NUCLEOTIDE SEQUENCE [LARGE SCALE GENOMIC DNA]</scope>
    <source>
        <strain evidence="14 15">CCM 8682</strain>
    </source>
</reference>
<dbReference type="PANTHER" id="PTHR11907">
    <property type="entry name" value="AMIDOPHOSPHORIBOSYLTRANSFERASE"/>
    <property type="match status" value="1"/>
</dbReference>
<dbReference type="InterPro" id="IPR005854">
    <property type="entry name" value="PurF"/>
</dbReference>
<feature type="compositionally biased region" description="Basic and acidic residues" evidence="12">
    <location>
        <begin position="474"/>
        <end position="487"/>
    </location>
</feature>
<dbReference type="NCBIfam" id="TIGR01134">
    <property type="entry name" value="purF"/>
    <property type="match status" value="1"/>
</dbReference>
<dbReference type="CDD" id="cd06223">
    <property type="entry name" value="PRTases_typeI"/>
    <property type="match status" value="1"/>
</dbReference>
<dbReference type="GO" id="GO:0004044">
    <property type="term" value="F:amidophosphoribosyltransferase activity"/>
    <property type="evidence" value="ECO:0007669"/>
    <property type="project" value="UniProtKB-UniRule"/>
</dbReference>
<comment type="pathway">
    <text evidence="1 7 8">Purine metabolism; IMP biosynthesis via de novo pathway; N(1)-(5-phospho-D-ribosyl)glycinamide from 5-phospho-alpha-D-ribose 1-diphosphate: step 1/2.</text>
</comment>
<feature type="binding site" evidence="7 10">
    <location>
        <position position="361"/>
    </location>
    <ligand>
        <name>Mg(2+)</name>
        <dbReference type="ChEBI" id="CHEBI:18420"/>
    </ligand>
</feature>
<name>A0A246FLZ3_9BACT</name>
<dbReference type="EMBL" id="NIRR01000008">
    <property type="protein sequence ID" value="OWP63767.1"/>
    <property type="molecule type" value="Genomic_DNA"/>
</dbReference>
<keyword evidence="15" id="KW-1185">Reference proteome</keyword>
<dbReference type="Gene3D" id="3.40.50.2020">
    <property type="match status" value="1"/>
</dbReference>
<evidence type="ECO:0000256" key="2">
    <source>
        <dbReference type="ARBA" id="ARBA00010138"/>
    </source>
</evidence>
<comment type="caution">
    <text evidence="14">The sequence shown here is derived from an EMBL/GenBank/DDBJ whole genome shotgun (WGS) entry which is preliminary data.</text>
</comment>
<keyword evidence="7 11" id="KW-0411">Iron-sulfur</keyword>
<proteinExistence type="inferred from homology"/>
<dbReference type="GO" id="GO:0051539">
    <property type="term" value="F:4 iron, 4 sulfur cluster binding"/>
    <property type="evidence" value="ECO:0007669"/>
    <property type="project" value="UniProtKB-KW"/>
</dbReference>
<sequence length="504" mass="55506">MCGIVGFYGPDDVAHDIVFGLTALQHRGQDAAGMATFDGNFHLCKGNGLISDVFRPKQLRKLKGNIGIGHARYTTQGSGDAELAQPFTTSYPFGLAMVHNGNVINFRSAAKRLHEKYHVLPKTSNDLELIMYTFASELRLKNLDALSVVDIFDAVETTQELVKGAYATVTIIAGHGLLAFTDPLGIRPLVLGRRLTEAGPIYAFTSESTCFDYLGFEFIKNVGPGQAIFIDNNFEVHYKNPYQLPKAFCVFEHIYFAREDSTIHGRLVARERVRLGKMLARKVIESGIQPDMVIDVPSSGYFAASGLAEAIGVPYRRALVKNNHMGRSFIVSSQAGREDIVRKKLNPIREFVEGKKIAVVDDSIVRGTTSRRIVRILREAGAAEVYFISSAPPIIAPCIYGIDMAMSTELIAANYTEEEICRYIEADKVIYQSVEDLQELFAEDKGHGGGCFACFTGQYPTGDVTKYLGHIQEERQSHRGEKPKKDAGGLVPSVSAKAPEPTEH</sequence>
<feature type="region of interest" description="Disordered" evidence="12">
    <location>
        <begin position="474"/>
        <end position="504"/>
    </location>
</feature>
<keyword evidence="4 7" id="KW-0808">Transferase</keyword>
<feature type="binding site" evidence="7 11">
    <location>
        <position position="398"/>
    </location>
    <ligand>
        <name>[4Fe-4S] cluster</name>
        <dbReference type="ChEBI" id="CHEBI:49883"/>
    </ligand>
</feature>
<dbReference type="UniPathway" id="UPA00074">
    <property type="reaction ID" value="UER00124"/>
</dbReference>
<dbReference type="GO" id="GO:0006189">
    <property type="term" value="P:'de novo' IMP biosynthetic process"/>
    <property type="evidence" value="ECO:0007669"/>
    <property type="project" value="UniProtKB-UniRule"/>
</dbReference>
<dbReference type="Pfam" id="PF13522">
    <property type="entry name" value="GATase_6"/>
    <property type="match status" value="1"/>
</dbReference>